<reference evidence="1" key="1">
    <citation type="submission" date="2022-01" db="EMBL/GenBank/DDBJ databases">
        <authorList>
            <person name="Braso-Vives M."/>
        </authorList>
    </citation>
    <scope>NUCLEOTIDE SEQUENCE</scope>
</reference>
<dbReference type="EMBL" id="OV696699">
    <property type="protein sequence ID" value="CAH1244423.1"/>
    <property type="molecule type" value="Genomic_DNA"/>
</dbReference>
<gene>
    <name evidence="1" type="primary">Hypp7304</name>
    <name evidence="1" type="ORF">BLAG_LOCUS7062</name>
</gene>
<evidence type="ECO:0000313" key="1">
    <source>
        <dbReference type="EMBL" id="CAH1244423.1"/>
    </source>
</evidence>
<dbReference type="OrthoDB" id="5984708at2759"/>
<keyword evidence="2" id="KW-1185">Reference proteome</keyword>
<name>A0A8J9YZG4_BRALA</name>
<proteinExistence type="predicted"/>
<protein>
    <submittedName>
        <fullName evidence="1">Hypp7304 protein</fullName>
    </submittedName>
</protein>
<dbReference type="PANTHER" id="PTHR46579">
    <property type="entry name" value="F5/8 TYPE C DOMAIN-CONTAINING PROTEIN-RELATED"/>
    <property type="match status" value="1"/>
</dbReference>
<dbReference type="PANTHER" id="PTHR46579:SF1">
    <property type="entry name" value="F5_8 TYPE C DOMAIN-CONTAINING PROTEIN"/>
    <property type="match status" value="1"/>
</dbReference>
<dbReference type="AlphaFoldDB" id="A0A8J9YZG4"/>
<sequence length="526" mass="59906">METLNKIYEHGVEVIDPDLKTTQTVRGLLLLCTVDLQAKAILANHKQYNGGFGCNSCEDEGKIIKGAHRVWPYDGPTVLRTHDKYEDYLDEVVRTGEPHKGVKGASILYLHQPFDMGQSLPSDWMHGCLLGVEPTMLELWVGPKHSKKDFYIGDKIVWMSKQLLNIKVPDTISRAPRSLMDRHHMKASERRAMLLHFEPAILREVLPAKYYAHYLLLHSAIATLVSDNISTDQMDKAEQKLDVFCKTFEGLYGESPQTMNIHLLRHLVLHVRLFGPLWAFSCFGFESVNGEIKRLVHGTKFVVEQITCTLAMESNLQRVVRTMTPERESPRVVRLARRLCVLEKRRNMTELGPGIHRLGILNSFPRVLDLGEDIKKAIQERTGEEDAGNYGVFYRVSLRGQRIHSRGYSRERARNNRTIEYKARNGSVRYGEVLLFCAVNGEDLAVLAVLEPVDSPLISVDKVSNPDVKRALTLEMESFVVEVAETDICTAIPINDIHRKCVLMEISTKKHQRTYIGRFPNISEHN</sequence>
<organism evidence="1 2">
    <name type="scientific">Branchiostoma lanceolatum</name>
    <name type="common">Common lancelet</name>
    <name type="synonym">Amphioxus lanceolatum</name>
    <dbReference type="NCBI Taxonomy" id="7740"/>
    <lineage>
        <taxon>Eukaryota</taxon>
        <taxon>Metazoa</taxon>
        <taxon>Chordata</taxon>
        <taxon>Cephalochordata</taxon>
        <taxon>Leptocardii</taxon>
        <taxon>Amphioxiformes</taxon>
        <taxon>Branchiostomatidae</taxon>
        <taxon>Branchiostoma</taxon>
    </lineage>
</organism>
<evidence type="ECO:0000313" key="2">
    <source>
        <dbReference type="Proteomes" id="UP000838412"/>
    </source>
</evidence>
<accession>A0A8J9YZG4</accession>
<dbReference type="Proteomes" id="UP000838412">
    <property type="component" value="Chromosome 14"/>
</dbReference>